<protein>
    <submittedName>
        <fullName evidence="1">Uncharacterized protein</fullName>
    </submittedName>
</protein>
<proteinExistence type="predicted"/>
<reference evidence="1" key="2">
    <citation type="journal article" date="2015" name="Data Brief">
        <title>Shoot transcriptome of the giant reed, Arundo donax.</title>
        <authorList>
            <person name="Barrero R.A."/>
            <person name="Guerrero F.D."/>
            <person name="Moolhuijzen P."/>
            <person name="Goolsby J.A."/>
            <person name="Tidwell J."/>
            <person name="Bellgard S.E."/>
            <person name="Bellgard M.I."/>
        </authorList>
    </citation>
    <scope>NUCLEOTIDE SEQUENCE</scope>
    <source>
        <tissue evidence="1">Shoot tissue taken approximately 20 cm above the soil surface</tissue>
    </source>
</reference>
<accession>A0A0A9AVF0</accession>
<reference evidence="1" key="1">
    <citation type="submission" date="2014-09" db="EMBL/GenBank/DDBJ databases">
        <authorList>
            <person name="Magalhaes I.L.F."/>
            <person name="Oliveira U."/>
            <person name="Santos F.R."/>
            <person name="Vidigal T.H.D.A."/>
            <person name="Brescovit A.D."/>
            <person name="Santos A.J."/>
        </authorList>
    </citation>
    <scope>NUCLEOTIDE SEQUENCE</scope>
    <source>
        <tissue evidence="1">Shoot tissue taken approximately 20 cm above the soil surface</tissue>
    </source>
</reference>
<sequence length="65" mass="7497">MYDCYISIQPFLSFCCTWKSLVSKATPSFPHRNRGQELPAGLKLTSLLIQTEAYCRLVLDFFLPH</sequence>
<evidence type="ECO:0000313" key="1">
    <source>
        <dbReference type="EMBL" id="JAD51057.1"/>
    </source>
</evidence>
<dbReference type="EMBL" id="GBRH01246838">
    <property type="protein sequence ID" value="JAD51057.1"/>
    <property type="molecule type" value="Transcribed_RNA"/>
</dbReference>
<dbReference type="AlphaFoldDB" id="A0A0A9AVF0"/>
<name>A0A0A9AVF0_ARUDO</name>
<organism evidence="1">
    <name type="scientific">Arundo donax</name>
    <name type="common">Giant reed</name>
    <name type="synonym">Donax arundinaceus</name>
    <dbReference type="NCBI Taxonomy" id="35708"/>
    <lineage>
        <taxon>Eukaryota</taxon>
        <taxon>Viridiplantae</taxon>
        <taxon>Streptophyta</taxon>
        <taxon>Embryophyta</taxon>
        <taxon>Tracheophyta</taxon>
        <taxon>Spermatophyta</taxon>
        <taxon>Magnoliopsida</taxon>
        <taxon>Liliopsida</taxon>
        <taxon>Poales</taxon>
        <taxon>Poaceae</taxon>
        <taxon>PACMAD clade</taxon>
        <taxon>Arundinoideae</taxon>
        <taxon>Arundineae</taxon>
        <taxon>Arundo</taxon>
    </lineage>
</organism>